<name>A0A2I7N3Y4_9NEIS</name>
<keyword evidence="3 5" id="KW-0378">Hydrolase</keyword>
<dbReference type="GO" id="GO:0004557">
    <property type="term" value="F:alpha-galactosidase activity"/>
    <property type="evidence" value="ECO:0007669"/>
    <property type="project" value="UniProtKB-UniRule"/>
</dbReference>
<organism evidence="9 10">
    <name type="scientific">Aquella oligotrophica</name>
    <dbReference type="NCBI Taxonomy" id="2067065"/>
    <lineage>
        <taxon>Bacteria</taxon>
        <taxon>Pseudomonadati</taxon>
        <taxon>Pseudomonadota</taxon>
        <taxon>Betaproteobacteria</taxon>
        <taxon>Neisseriales</taxon>
        <taxon>Neisseriaceae</taxon>
        <taxon>Aquella</taxon>
    </lineage>
</organism>
<evidence type="ECO:0000313" key="10">
    <source>
        <dbReference type="Proteomes" id="UP000236655"/>
    </source>
</evidence>
<dbReference type="InterPro" id="IPR017853">
    <property type="entry name" value="GH"/>
</dbReference>
<feature type="active site" description="Proton donor" evidence="6">
    <location>
        <position position="512"/>
    </location>
</feature>
<dbReference type="InterPro" id="IPR031704">
    <property type="entry name" value="Glyco_hydro_36_N"/>
</dbReference>
<dbReference type="Proteomes" id="UP000236655">
    <property type="component" value="Chromosome"/>
</dbReference>
<reference evidence="10" key="1">
    <citation type="submission" date="2017-11" db="EMBL/GenBank/DDBJ databases">
        <authorList>
            <person name="Chan K.G."/>
            <person name="Lee L.S."/>
        </authorList>
    </citation>
    <scope>NUCLEOTIDE SEQUENCE [LARGE SCALE GENOMIC DNA]</scope>
    <source>
        <strain evidence="10">DSM 100970</strain>
    </source>
</reference>
<evidence type="ECO:0000256" key="5">
    <source>
        <dbReference type="PIRNR" id="PIRNR005536"/>
    </source>
</evidence>
<evidence type="ECO:0000313" key="9">
    <source>
        <dbReference type="EMBL" id="AUR51162.1"/>
    </source>
</evidence>
<dbReference type="SUPFAM" id="SSF51445">
    <property type="entry name" value="(Trans)glycosidases"/>
    <property type="match status" value="1"/>
</dbReference>
<dbReference type="AlphaFoldDB" id="A0A2I7N3Y4"/>
<protein>
    <recommendedName>
        <fullName evidence="2 5">Alpha-galactosidase</fullName>
        <ecNumber evidence="2 5">3.2.1.22</ecNumber>
    </recommendedName>
</protein>
<dbReference type="InterPro" id="IPR013780">
    <property type="entry name" value="Glyco_hydro_b"/>
</dbReference>
<dbReference type="RefSeq" id="WP_102950462.1">
    <property type="nucleotide sequence ID" value="NZ_CP024847.1"/>
</dbReference>
<dbReference type="EMBL" id="CP024847">
    <property type="protein sequence ID" value="AUR51162.1"/>
    <property type="molecule type" value="Genomic_DNA"/>
</dbReference>
<evidence type="ECO:0000259" key="8">
    <source>
        <dbReference type="Pfam" id="PF16875"/>
    </source>
</evidence>
<dbReference type="InterPro" id="IPR013785">
    <property type="entry name" value="Aldolase_TIM"/>
</dbReference>
<evidence type="ECO:0000256" key="6">
    <source>
        <dbReference type="PIRSR" id="PIRSR005536-1"/>
    </source>
</evidence>
<keyword evidence="10" id="KW-1185">Reference proteome</keyword>
<dbReference type="Pfam" id="PF16875">
    <property type="entry name" value="Glyco_hydro_36N"/>
    <property type="match status" value="1"/>
</dbReference>
<dbReference type="FunFam" id="3.20.20.70:FF:000118">
    <property type="entry name" value="Alpha-galactosidase"/>
    <property type="match status" value="1"/>
</dbReference>
<dbReference type="InterPro" id="IPR038417">
    <property type="entry name" value="Alpga-gal_N_sf"/>
</dbReference>
<dbReference type="InterPro" id="IPR002252">
    <property type="entry name" value="Glyco_hydro_36"/>
</dbReference>
<feature type="binding site" evidence="7">
    <location>
        <position position="412"/>
    </location>
    <ligand>
        <name>substrate</name>
    </ligand>
</feature>
<keyword evidence="4 5" id="KW-0326">Glycosidase</keyword>
<gene>
    <name evidence="9" type="ORF">CUN60_02210</name>
</gene>
<dbReference type="PRINTS" id="PR00743">
    <property type="entry name" value="GLHYDRLASE36"/>
</dbReference>
<dbReference type="EC" id="3.2.1.22" evidence="2 5"/>
<dbReference type="PANTHER" id="PTHR43053">
    <property type="entry name" value="GLYCOSIDASE FAMILY 31"/>
    <property type="match status" value="1"/>
</dbReference>
<comment type="catalytic activity">
    <reaction evidence="1 5">
        <text>Hydrolysis of terminal, non-reducing alpha-D-galactose residues in alpha-D-galactosides, including galactose oligosaccharides, galactomannans and galactolipids.</text>
        <dbReference type="EC" id="3.2.1.22"/>
    </reaction>
</comment>
<feature type="binding site" evidence="7">
    <location>
        <position position="512"/>
    </location>
    <ligand>
        <name>substrate</name>
    </ligand>
</feature>
<dbReference type="Pfam" id="PF02065">
    <property type="entry name" value="Melibiase"/>
    <property type="match status" value="1"/>
</dbReference>
<sequence>MKKLIKLTGNKTELILLVIPSKFPEIIYWGKKLSLTSTEEAQFIEYSELPVPQAFLDDEQYLTIFPLLGNGAFQLNAFSGSRGQQSWAPQFRQLTYREASSGSLEIDARDEIAGLQLTIKLELNNWDILEQEITLTNIVNDSYQLNELFISLALPAKVNEMIQFHGRWIHEFQQQRSLINQPCYLVENLKGRTSNDNPPLLICGSNGFSHQAGEVYAFHLGWSGNHAYKLSMVSDGRKLVQFGEKFLPGEMTLSSGATYTSPKLYATYSDGGLNQLSHNFHAFIRESGRFAKHKRSYRPIHINTWEAMYFEHNQEMLFKLVYKAASLGIERFVLDDGWFNGRNHERAGLGDWFVDKNKYPNGLTPLIEQVKKSGMELGLWFEPEMVNPDSELFRKHPDWVLHLAGYQQPLGRYQYVLNLAHPEAYSYIKTCMVDLLNQYDIAYIKWDMNRDLVQPGNSLGYSGVHDQVLATYRLMDELNQLFPRLEIESCASGGARVDLGILRYTNRVWTSDCNDPVERQSIQEGFSYFFPPELMGSHFGPEQAHTTNRLNTLEYRILTAFFANLGFEQNLLELTAYECTQLKTYIDLYKKYRSLIHRGDFIWLDTLDPGQKIYGVISADKTQALFAVAQNGFPVNQVSSKLMIPYLDESKNYRVKLLNSQENTGYLMKKSVPLCNGELLLSGKVIANLGIQLPIMHPQSILLIAFTSN</sequence>
<proteinExistence type="inferred from homology"/>
<evidence type="ECO:0000256" key="3">
    <source>
        <dbReference type="ARBA" id="ARBA00022801"/>
    </source>
</evidence>
<dbReference type="Gene3D" id="2.70.98.60">
    <property type="entry name" value="alpha-galactosidase from lactobacil brevis"/>
    <property type="match status" value="1"/>
</dbReference>
<accession>A0A2I7N3Y4</accession>
<dbReference type="CDD" id="cd14791">
    <property type="entry name" value="GH36"/>
    <property type="match status" value="1"/>
</dbReference>
<feature type="binding site" evidence="7">
    <location>
        <begin position="335"/>
        <end position="336"/>
    </location>
    <ligand>
        <name>substrate</name>
    </ligand>
</feature>
<dbReference type="Gene3D" id="2.60.40.1180">
    <property type="entry name" value="Golgi alpha-mannosidase II"/>
    <property type="match status" value="1"/>
</dbReference>
<dbReference type="Gene3D" id="3.20.20.70">
    <property type="entry name" value="Aldolase class I"/>
    <property type="match status" value="1"/>
</dbReference>
<dbReference type="InterPro" id="IPR050985">
    <property type="entry name" value="Alpha-glycosidase_related"/>
</dbReference>
<comment type="similarity">
    <text evidence="5">Belongs to the glycosyl hydrolase.</text>
</comment>
<dbReference type="PROSITE" id="PS00512">
    <property type="entry name" value="ALPHA_GALACTOSIDASE"/>
    <property type="match status" value="1"/>
</dbReference>
<dbReference type="PANTHER" id="PTHR43053:SF3">
    <property type="entry name" value="ALPHA-GALACTOSIDASE C-RELATED"/>
    <property type="match status" value="1"/>
</dbReference>
<evidence type="ECO:0000256" key="4">
    <source>
        <dbReference type="ARBA" id="ARBA00023295"/>
    </source>
</evidence>
<feature type="binding site" evidence="7">
    <location>
        <position position="168"/>
    </location>
    <ligand>
        <name>substrate</name>
    </ligand>
</feature>
<feature type="binding site" evidence="7">
    <location>
        <begin position="445"/>
        <end position="449"/>
    </location>
    <ligand>
        <name>substrate</name>
    </ligand>
</feature>
<dbReference type="KEGG" id="nba:CUN60_02210"/>
<evidence type="ECO:0000256" key="7">
    <source>
        <dbReference type="PIRSR" id="PIRSR005536-2"/>
    </source>
</evidence>
<dbReference type="GO" id="GO:0016052">
    <property type="term" value="P:carbohydrate catabolic process"/>
    <property type="evidence" value="ECO:0007669"/>
    <property type="project" value="InterPro"/>
</dbReference>
<feature type="active site" description="Nucleophile" evidence="6">
    <location>
        <position position="447"/>
    </location>
</feature>
<dbReference type="OrthoDB" id="9758822at2"/>
<evidence type="ECO:0000256" key="1">
    <source>
        <dbReference type="ARBA" id="ARBA00001255"/>
    </source>
</evidence>
<feature type="domain" description="Glycosyl hydrolase family 36 N-terminal" evidence="8">
    <location>
        <begin position="23"/>
        <end position="253"/>
    </location>
</feature>
<evidence type="ECO:0000256" key="2">
    <source>
        <dbReference type="ARBA" id="ARBA00012755"/>
    </source>
</evidence>
<feature type="binding site" evidence="7">
    <location>
        <position position="490"/>
    </location>
    <ligand>
        <name>substrate</name>
    </ligand>
</feature>
<dbReference type="InterPro" id="IPR000111">
    <property type="entry name" value="Glyco_hydro_27/36_CS"/>
</dbReference>
<dbReference type="PIRSF" id="PIRSF005536">
    <property type="entry name" value="Agal"/>
    <property type="match status" value="1"/>
</dbReference>